<gene>
    <name evidence="2" type="ORF">PV328_012409</name>
</gene>
<feature type="domain" description="Putative ionotropic receptor ligand binding" evidence="1">
    <location>
        <begin position="48"/>
        <end position="137"/>
    </location>
</feature>
<sequence>VEILTKCYPNAKDIVIDGGMNDLIVGSIYESLSFAVFLCDDSSKINNNPEARWKVNLFFMAPDSERKLQSMLTTFENSPWWNIMGTYVILDNSKWKCKNAPNILKTAWKMNLINSIFLCTNSDDVTMIYTYNPFTNRAPKEWKLIPILTQPSKGWTMYARPHNSENVCEGLNFDRTKHLD</sequence>
<accession>A0AA39EX80</accession>
<organism evidence="2 3">
    <name type="scientific">Microctonus aethiopoides</name>
    <dbReference type="NCBI Taxonomy" id="144406"/>
    <lineage>
        <taxon>Eukaryota</taxon>
        <taxon>Metazoa</taxon>
        <taxon>Ecdysozoa</taxon>
        <taxon>Arthropoda</taxon>
        <taxon>Hexapoda</taxon>
        <taxon>Insecta</taxon>
        <taxon>Pterygota</taxon>
        <taxon>Neoptera</taxon>
        <taxon>Endopterygota</taxon>
        <taxon>Hymenoptera</taxon>
        <taxon>Apocrita</taxon>
        <taxon>Ichneumonoidea</taxon>
        <taxon>Braconidae</taxon>
        <taxon>Euphorinae</taxon>
        <taxon>Microctonus</taxon>
    </lineage>
</organism>
<feature type="non-terminal residue" evidence="2">
    <location>
        <position position="1"/>
    </location>
</feature>
<evidence type="ECO:0000313" key="2">
    <source>
        <dbReference type="EMBL" id="KAK0156706.1"/>
    </source>
</evidence>
<protein>
    <recommendedName>
        <fullName evidence="1">Putative ionotropic receptor ligand binding domain-containing protein</fullName>
    </recommendedName>
</protein>
<evidence type="ECO:0000259" key="1">
    <source>
        <dbReference type="Pfam" id="PF24061"/>
    </source>
</evidence>
<feature type="non-terminal residue" evidence="2">
    <location>
        <position position="180"/>
    </location>
</feature>
<reference evidence="2" key="1">
    <citation type="journal article" date="2023" name="bioRxiv">
        <title>Scaffold-level genome assemblies of two parasitoid biocontrol wasps reveal the parthenogenesis mechanism and an associated novel virus.</title>
        <authorList>
            <person name="Inwood S."/>
            <person name="Skelly J."/>
            <person name="Guhlin J."/>
            <person name="Harrop T."/>
            <person name="Goldson S."/>
            <person name="Dearden P."/>
        </authorList>
    </citation>
    <scope>NUCLEOTIDE SEQUENCE</scope>
    <source>
        <strain evidence="2">Irish</strain>
        <tissue evidence="2">Whole body</tissue>
    </source>
</reference>
<dbReference type="EMBL" id="JAQQBS010002654">
    <property type="protein sequence ID" value="KAK0156706.1"/>
    <property type="molecule type" value="Genomic_DNA"/>
</dbReference>
<dbReference type="Pfam" id="PF24061">
    <property type="entry name" value="LBD_receptor"/>
    <property type="match status" value="1"/>
</dbReference>
<comment type="caution">
    <text evidence="2">The sequence shown here is derived from an EMBL/GenBank/DDBJ whole genome shotgun (WGS) entry which is preliminary data.</text>
</comment>
<keyword evidence="3" id="KW-1185">Reference proteome</keyword>
<name>A0AA39EX80_9HYME</name>
<dbReference type="Proteomes" id="UP001168990">
    <property type="component" value="Unassembled WGS sequence"/>
</dbReference>
<dbReference type="AlphaFoldDB" id="A0AA39EX80"/>
<proteinExistence type="predicted"/>
<evidence type="ECO:0000313" key="3">
    <source>
        <dbReference type="Proteomes" id="UP001168990"/>
    </source>
</evidence>
<dbReference type="InterPro" id="IPR056198">
    <property type="entry name" value="LBD_receptor"/>
</dbReference>
<reference evidence="2" key="2">
    <citation type="submission" date="2023-03" db="EMBL/GenBank/DDBJ databases">
        <authorList>
            <person name="Inwood S.N."/>
            <person name="Skelly J.G."/>
            <person name="Guhlin J."/>
            <person name="Harrop T.W.R."/>
            <person name="Goldson S.G."/>
            <person name="Dearden P.K."/>
        </authorList>
    </citation>
    <scope>NUCLEOTIDE SEQUENCE</scope>
    <source>
        <strain evidence="2">Irish</strain>
        <tissue evidence="2">Whole body</tissue>
    </source>
</reference>